<protein>
    <submittedName>
        <fullName evidence="2">Low temperature requirement protein A</fullName>
    </submittedName>
</protein>
<comment type="caution">
    <text evidence="2">The sequence shown here is derived from an EMBL/GenBank/DDBJ whole genome shotgun (WGS) entry which is preliminary data.</text>
</comment>
<feature type="transmembrane region" description="Helical" evidence="1">
    <location>
        <begin position="159"/>
        <end position="179"/>
    </location>
</feature>
<proteinExistence type="predicted"/>
<reference evidence="2" key="1">
    <citation type="submission" date="2020-12" db="EMBL/GenBank/DDBJ databases">
        <title>Antrihabitans popcorni sp. nov. and Antrihabitans auranticaus sp. nov., isolated from a larva cave.</title>
        <authorList>
            <person name="Lee S.D."/>
            <person name="Kim I.S."/>
        </authorList>
    </citation>
    <scope>NUCLEOTIDE SEQUENCE</scope>
    <source>
        <strain evidence="2">YC3-6</strain>
    </source>
</reference>
<dbReference type="PANTHER" id="PTHR36840:SF1">
    <property type="entry name" value="BLL5714 PROTEIN"/>
    <property type="match status" value="1"/>
</dbReference>
<feature type="transmembrane region" description="Helical" evidence="1">
    <location>
        <begin position="95"/>
        <end position="115"/>
    </location>
</feature>
<evidence type="ECO:0000313" key="3">
    <source>
        <dbReference type="Proteomes" id="UP000655868"/>
    </source>
</evidence>
<dbReference type="PANTHER" id="PTHR36840">
    <property type="entry name" value="BLL5714 PROTEIN"/>
    <property type="match status" value="1"/>
</dbReference>
<evidence type="ECO:0000313" key="2">
    <source>
        <dbReference type="EMBL" id="MBJ8340102.1"/>
    </source>
</evidence>
<dbReference type="AlphaFoldDB" id="A0A934NRU5"/>
<feature type="transmembrane region" description="Helical" evidence="1">
    <location>
        <begin position="191"/>
        <end position="211"/>
    </location>
</feature>
<feature type="transmembrane region" description="Helical" evidence="1">
    <location>
        <begin position="323"/>
        <end position="341"/>
    </location>
</feature>
<feature type="transmembrane region" description="Helical" evidence="1">
    <location>
        <begin position="413"/>
        <end position="430"/>
    </location>
</feature>
<keyword evidence="3" id="KW-1185">Reference proteome</keyword>
<evidence type="ECO:0000256" key="1">
    <source>
        <dbReference type="SAM" id="Phobius"/>
    </source>
</evidence>
<feature type="transmembrane region" description="Helical" evidence="1">
    <location>
        <begin position="124"/>
        <end position="144"/>
    </location>
</feature>
<sequence length="448" mass="48421">MARIGFGARGTSPIPRTDRLDADLDQRIGLSGFAARRCAALWHDCTVNTPKRVRVQALSERGTVSQLELFFDLVFVFALTRVTDLLADNTSAANVFRSILVLAVLWWSWVGYAWLGNLARADEGIVKVAVFAAMGASFIIALALPEAFDDLPGGLSGPVVFAIGYFVVRAVHISIFWVIGKDEPRFRRTVLRWLPSLAISTTLLLIASQTTGTVQTLLWVGALAGDYLGTVFAGNGWILRSVTHFAERHGLIIIVALGESIVSIGIGVVSLPISWAIIVASLLGLAVSALMWWAYFDVTALAVEHELDKAGGALQIKIARNSYSFAHLPMIVGVIGLSLGLKKVLSYVGDDTEHDLTDALYGVPIFTLFGGVALYIAALVFFKWYAVRTIAVSRVVTIVVLLALIPVAAALPALASLGLLTAVLAVMIAFETTRFAQMRDEIRHHEAH</sequence>
<dbReference type="Pfam" id="PF06772">
    <property type="entry name" value="LtrA"/>
    <property type="match status" value="1"/>
</dbReference>
<feature type="transmembrane region" description="Helical" evidence="1">
    <location>
        <begin position="217"/>
        <end position="239"/>
    </location>
</feature>
<keyword evidence="1" id="KW-0812">Transmembrane</keyword>
<dbReference type="InterPro" id="IPR010640">
    <property type="entry name" value="Low_temperature_requirement_A"/>
</dbReference>
<name>A0A934NRU5_9NOCA</name>
<keyword evidence="1" id="KW-1133">Transmembrane helix</keyword>
<dbReference type="Proteomes" id="UP000655868">
    <property type="component" value="Unassembled WGS sequence"/>
</dbReference>
<accession>A0A934NRU5</accession>
<gene>
    <name evidence="2" type="ORF">JGU71_14510</name>
</gene>
<organism evidence="2 3">
    <name type="scientific">Antrihabitans stalagmiti</name>
    <dbReference type="NCBI Taxonomy" id="2799499"/>
    <lineage>
        <taxon>Bacteria</taxon>
        <taxon>Bacillati</taxon>
        <taxon>Actinomycetota</taxon>
        <taxon>Actinomycetes</taxon>
        <taxon>Mycobacteriales</taxon>
        <taxon>Nocardiaceae</taxon>
        <taxon>Antrihabitans</taxon>
    </lineage>
</organism>
<feature type="transmembrane region" description="Helical" evidence="1">
    <location>
        <begin position="251"/>
        <end position="269"/>
    </location>
</feature>
<feature type="transmembrane region" description="Helical" evidence="1">
    <location>
        <begin position="361"/>
        <end position="382"/>
    </location>
</feature>
<keyword evidence="1" id="KW-0472">Membrane</keyword>
<feature type="transmembrane region" description="Helical" evidence="1">
    <location>
        <begin position="275"/>
        <end position="303"/>
    </location>
</feature>
<dbReference type="EMBL" id="JAEMNV010000004">
    <property type="protein sequence ID" value="MBJ8340102.1"/>
    <property type="molecule type" value="Genomic_DNA"/>
</dbReference>